<keyword evidence="11" id="KW-1185">Reference proteome</keyword>
<evidence type="ECO:0000256" key="4">
    <source>
        <dbReference type="ARBA" id="ARBA00022630"/>
    </source>
</evidence>
<reference evidence="10 11" key="1">
    <citation type="submission" date="2024-02" db="EMBL/GenBank/DDBJ databases">
        <authorList>
            <person name="Chen Y."/>
            <person name="Shah S."/>
            <person name="Dougan E. K."/>
            <person name="Thang M."/>
            <person name="Chan C."/>
        </authorList>
    </citation>
    <scope>NUCLEOTIDE SEQUENCE [LARGE SCALE GENOMIC DNA]</scope>
</reference>
<evidence type="ECO:0000256" key="3">
    <source>
        <dbReference type="ARBA" id="ARBA00005862"/>
    </source>
</evidence>
<comment type="cofactor">
    <cofactor evidence="2">
        <name>FAD</name>
        <dbReference type="ChEBI" id="CHEBI:57692"/>
    </cofactor>
</comment>
<protein>
    <recommendedName>
        <fullName evidence="9">Photolyase/cryptochrome alpha/beta domain-containing protein</fullName>
    </recommendedName>
</protein>
<evidence type="ECO:0000313" key="10">
    <source>
        <dbReference type="EMBL" id="CAK9033132.1"/>
    </source>
</evidence>
<dbReference type="InterPro" id="IPR036134">
    <property type="entry name" value="Crypto/Photolyase_FAD-like_sf"/>
</dbReference>
<comment type="cofactor">
    <cofactor evidence="1">
        <name>(6R)-5,10-methylene-5,6,7,8-tetrahydrofolate</name>
        <dbReference type="ChEBI" id="CHEBI:15636"/>
    </cofactor>
</comment>
<dbReference type="Proteomes" id="UP001642484">
    <property type="component" value="Unassembled WGS sequence"/>
</dbReference>
<evidence type="ECO:0000256" key="7">
    <source>
        <dbReference type="SAM" id="MobiDB-lite"/>
    </source>
</evidence>
<keyword evidence="4" id="KW-0285">Flavoprotein</keyword>
<dbReference type="InterPro" id="IPR006050">
    <property type="entry name" value="DNA_photolyase_N"/>
</dbReference>
<dbReference type="PROSITE" id="PS51645">
    <property type="entry name" value="PHR_CRY_ALPHA_BETA"/>
    <property type="match status" value="1"/>
</dbReference>
<evidence type="ECO:0000259" key="9">
    <source>
        <dbReference type="PROSITE" id="PS51645"/>
    </source>
</evidence>
<proteinExistence type="inferred from homology"/>
<evidence type="ECO:0000256" key="5">
    <source>
        <dbReference type="ARBA" id="ARBA00022827"/>
    </source>
</evidence>
<dbReference type="Gene3D" id="1.10.579.10">
    <property type="entry name" value="DNA Cyclobutane Dipyrimidine Photolyase, subunit A, domain 3"/>
    <property type="match status" value="1"/>
</dbReference>
<evidence type="ECO:0000256" key="6">
    <source>
        <dbReference type="ARBA" id="ARBA00022991"/>
    </source>
</evidence>
<dbReference type="Pfam" id="PF03441">
    <property type="entry name" value="FAD_binding_7"/>
    <property type="match status" value="1"/>
</dbReference>
<dbReference type="InterPro" id="IPR014729">
    <property type="entry name" value="Rossmann-like_a/b/a_fold"/>
</dbReference>
<dbReference type="PANTHER" id="PTHR11455">
    <property type="entry name" value="CRYPTOCHROME"/>
    <property type="match status" value="1"/>
</dbReference>
<dbReference type="SUPFAM" id="SSF52425">
    <property type="entry name" value="Cryptochrome/photolyase, N-terminal domain"/>
    <property type="match status" value="1"/>
</dbReference>
<dbReference type="InterPro" id="IPR018394">
    <property type="entry name" value="DNA_photolyase_1_CS_C"/>
</dbReference>
<dbReference type="Gene3D" id="3.40.50.620">
    <property type="entry name" value="HUPs"/>
    <property type="match status" value="1"/>
</dbReference>
<feature type="signal peptide" evidence="8">
    <location>
        <begin position="1"/>
        <end position="18"/>
    </location>
</feature>
<feature type="region of interest" description="Disordered" evidence="7">
    <location>
        <begin position="340"/>
        <end position="387"/>
    </location>
</feature>
<dbReference type="InterPro" id="IPR036155">
    <property type="entry name" value="Crypto/Photolyase_N_sf"/>
</dbReference>
<dbReference type="Gene3D" id="1.25.40.80">
    <property type="match status" value="1"/>
</dbReference>
<accession>A0ABP0L1T9</accession>
<comment type="caution">
    <text evidence="10">The sequence shown here is derived from an EMBL/GenBank/DDBJ whole genome shotgun (WGS) entry which is preliminary data.</text>
</comment>
<dbReference type="NCBIfam" id="TIGR02765">
    <property type="entry name" value="crypto_DASH"/>
    <property type="match status" value="1"/>
</dbReference>
<gene>
    <name evidence="10" type="ORF">CCMP2556_LOCUS18950</name>
</gene>
<dbReference type="EMBL" id="CAXAMN010010935">
    <property type="protein sequence ID" value="CAK9033132.1"/>
    <property type="molecule type" value="Genomic_DNA"/>
</dbReference>
<evidence type="ECO:0000256" key="1">
    <source>
        <dbReference type="ARBA" id="ARBA00001932"/>
    </source>
</evidence>
<keyword evidence="8" id="KW-0732">Signal</keyword>
<organism evidence="10 11">
    <name type="scientific">Durusdinium trenchii</name>
    <dbReference type="NCBI Taxonomy" id="1381693"/>
    <lineage>
        <taxon>Eukaryota</taxon>
        <taxon>Sar</taxon>
        <taxon>Alveolata</taxon>
        <taxon>Dinophyceae</taxon>
        <taxon>Suessiales</taxon>
        <taxon>Symbiodiniaceae</taxon>
        <taxon>Durusdinium</taxon>
    </lineage>
</organism>
<feature type="chain" id="PRO_5046773398" description="Photolyase/cryptochrome alpha/beta domain-containing protein" evidence="8">
    <location>
        <begin position="19"/>
        <end position="1413"/>
    </location>
</feature>
<dbReference type="InterPro" id="IPR002081">
    <property type="entry name" value="Cryptochrome/DNA_photolyase_1"/>
</dbReference>
<name>A0ABP0L1T9_9DINO</name>
<dbReference type="PROSITE" id="PS00394">
    <property type="entry name" value="DNA_PHOTOLYASES_1_1"/>
    <property type="match status" value="1"/>
</dbReference>
<evidence type="ECO:0000313" key="11">
    <source>
        <dbReference type="Proteomes" id="UP001642484"/>
    </source>
</evidence>
<dbReference type="Pfam" id="PF00875">
    <property type="entry name" value="DNA_photolyase"/>
    <property type="match status" value="1"/>
</dbReference>
<dbReference type="InterPro" id="IPR014133">
    <property type="entry name" value="Cry_DASH"/>
</dbReference>
<feature type="compositionally biased region" description="Basic residues" evidence="7">
    <location>
        <begin position="1362"/>
        <end position="1376"/>
    </location>
</feature>
<dbReference type="SUPFAM" id="SSF48173">
    <property type="entry name" value="Cryptochrome/photolyase FAD-binding domain"/>
    <property type="match status" value="1"/>
</dbReference>
<feature type="region of interest" description="Disordered" evidence="7">
    <location>
        <begin position="939"/>
        <end position="968"/>
    </location>
</feature>
<keyword evidence="5" id="KW-0274">FAD</keyword>
<feature type="domain" description="Photolyase/cryptochrome alpha/beta" evidence="9">
    <location>
        <begin position="459"/>
        <end position="596"/>
    </location>
</feature>
<feature type="region of interest" description="Disordered" evidence="7">
    <location>
        <begin position="1356"/>
        <end position="1413"/>
    </location>
</feature>
<dbReference type="PANTHER" id="PTHR11455:SF22">
    <property type="entry name" value="CRYPTOCHROME DASH"/>
    <property type="match status" value="1"/>
</dbReference>
<evidence type="ECO:0000256" key="8">
    <source>
        <dbReference type="SAM" id="SignalP"/>
    </source>
</evidence>
<comment type="similarity">
    <text evidence="3">Belongs to the DNA photolyase class-1 family.</text>
</comment>
<sequence>MSIKAAILGAMIMAPMQSLFTQMAGTVDFMEVACSATSALSTEMEANGYSIQRVNYLEGFDLDKKSGTEKLTTSMKQLKPKMTWEQANFEKRQQRDLKRADEDVQVHLLGVDEDESQQSWEGQARRDEPSILALTRQCYPEERSSLHGKLAAARNAPPWAVALAGELRCSECIEAKKPRPAPPASTGELPALFEQVGTDVFEVEFNHHESQEAQKAKFILWRDRASGLAQVDLASSQLGVIDFMGRSGIGLMNTPAEAHWLLGAEEGCIGLLKATLSRLKKETPALDIEAQLTGKRKTHMKALIEGSSQVLIEDDYKESEDPHRLLQERWTGETWFEISSAQASSGPQKRAPKLGASKAVKKKAKATPLEGEDTAANETTGSGAVIPMPDESLQEALRERGPDAVDGIPGNPVSGPADHSGNHCKVQNCQLPGGFFVKFELFLELILFRRRNGDEVAPNVHFLGHYGVASVVGLKVLSRAAQLAKEQKLPVLPVYFLDPRQFQSTKFGTLKTGAFRALFLLQSVRVLKRRLRAIGSDLLIQVGKPEELLPKLLAEKSIVLTQEEVTSEELRVDDALRQALQQKGCEAFEYCWGSTLFHKDDLPYQKDLRDAPDVFTTFKNQVEPEMAARVNEVPETFRGGRKSRSSMGVRPCLPELTAGSLPFPETGAALDFELVFEPEWKDLPYPAPVDEPVLPETAAMHFEGGEEAALARLQYYLFETNAVAKYFDTRNGMLGPDYSTKLAPWLAFGCLSPRKIFEQIREYEKEIVANKSTYWVLFELMWRDFYRFFAAKHGRSVDLGREMDGRKHLVAKGNQIFKLHGISGKGDWKPDQELFRLWAEGKTGYPLVDANMRELSATGFMSNRGRQNVASHEPSWVYIPKSTEMYLHTFQMTPPATSVAWCGVKTPGRLDREDGAYLRHWLPELRRLESRGREEKVKFGAESYPPPCLDPSKFRDDASSRPRKKNRGWPKGIYPMSDGWVPPCYPKEEELIEYENRMNARKKATLVKRHLCIKEPQLQQLSKTEFAQKSEYSMLAYGIGEGEYSGEGDDRSYFVILYYEAAKKSKVERAFKSTGVELADYEQVVVDPDSKMEQEEKFMYAHGAGNAGECIVGEYEYHVVPKGSPDYDDPWGPTHPEDRQNRSVVYLTDANIEGDRGLFAGAPMPLNEEARFIDGCYTPLAIDRLCEEIADSGGVDLLLTSEWPKGVMTTLKEAWPEEADVRKLAKGAARQCSSPAVAELAVAAEPKYHAVGLGGVFWRRQPWRHERRGEVEASTGVLKCGVCRMITLGAVDGSRPGVKDMPTAKYSHRYKKPEDTCLEILLGSCVMGITLNSLQLLGKITSFAFSFHSSCPKTGIQPSTRRYQKGRNKRKHRKAAVKQGRGASETSEVAPWLGVGPQGGDLTPVSGDRSKKL</sequence>
<evidence type="ECO:0000256" key="2">
    <source>
        <dbReference type="ARBA" id="ARBA00001974"/>
    </source>
</evidence>
<dbReference type="InterPro" id="IPR005101">
    <property type="entry name" value="Cryptochr/Photolyase_FAD-bd"/>
</dbReference>
<keyword evidence="6" id="KW-0157">Chromophore</keyword>